<name>F4S9S1_MELLP</name>
<keyword evidence="17" id="KW-1185">Reference proteome</keyword>
<dbReference type="AlphaFoldDB" id="F4S9S1"/>
<evidence type="ECO:0000256" key="14">
    <source>
        <dbReference type="SAM" id="Phobius"/>
    </source>
</evidence>
<dbReference type="eggNOG" id="KOG0039">
    <property type="taxonomic scope" value="Eukaryota"/>
</dbReference>
<dbReference type="Pfam" id="PF08030">
    <property type="entry name" value="NAD_binding_6"/>
    <property type="match status" value="1"/>
</dbReference>
<evidence type="ECO:0000256" key="4">
    <source>
        <dbReference type="ARBA" id="ARBA00022448"/>
    </source>
</evidence>
<dbReference type="PRINTS" id="PR00466">
    <property type="entry name" value="GP91PHOX"/>
</dbReference>
<evidence type="ECO:0000256" key="8">
    <source>
        <dbReference type="ARBA" id="ARBA00022989"/>
    </source>
</evidence>
<dbReference type="InterPro" id="IPR013121">
    <property type="entry name" value="Fe_red_NAD-bd_6"/>
</dbReference>
<dbReference type="InterPro" id="IPR051410">
    <property type="entry name" value="Ferric/Cupric_Reductase"/>
</dbReference>
<dbReference type="GO" id="GO:0052851">
    <property type="term" value="F:ferric-chelate reductase (NADPH) activity"/>
    <property type="evidence" value="ECO:0007669"/>
    <property type="project" value="UniProtKB-EC"/>
</dbReference>
<keyword evidence="10" id="KW-0406">Ion transport</keyword>
<sequence>MKNSPFGLIGKGYERVNFIHRFAGRLLILGAFAHYGLWLYMRHSMGAPLLVFAGPPLTGFIAVVSLAVILLSSLKIFRSRLYQTFLFLHIAGYITVLVALWFHRVAIRPYIIVAAAAVVFDALQGLLIKTRFKSAILKSVPGNMTKIQVQNVGDGWRAGQHVYLRIMRGRRMFEKHPFTIANAPSSLSPANHDQSLILVAKAAGDFTKTHITLTQAVEVLGKENVVHIPWTDEKSVQDKGSFVSESGHEPNRVSVIIEGPYGSFYADLARYETVVLIAGGSGFTYCSAMLEDIVGSFREGKCKTRKVYVTWALRDLGMAQAFSASVNETLDLAKELGLEISFRIYTSTIASREANTIHLSHLIPTRVDVASLIEEALESTATAANFRNVARGSGVGVGVCGPTTLINATRKAVARASGSLESKAGGITLHSEVFGW</sequence>
<evidence type="ECO:0000256" key="9">
    <source>
        <dbReference type="ARBA" id="ARBA00023002"/>
    </source>
</evidence>
<dbReference type="InterPro" id="IPR013112">
    <property type="entry name" value="FAD-bd_8"/>
</dbReference>
<proteinExistence type="inferred from homology"/>
<dbReference type="GeneID" id="18937276"/>
<evidence type="ECO:0000256" key="7">
    <source>
        <dbReference type="ARBA" id="ARBA00022982"/>
    </source>
</evidence>
<dbReference type="GO" id="GO:0005886">
    <property type="term" value="C:plasma membrane"/>
    <property type="evidence" value="ECO:0007669"/>
    <property type="project" value="UniProtKB-SubCell"/>
</dbReference>
<organism evidence="17">
    <name type="scientific">Melampsora larici-populina (strain 98AG31 / pathotype 3-4-7)</name>
    <name type="common">Poplar leaf rust fungus</name>
    <dbReference type="NCBI Taxonomy" id="747676"/>
    <lineage>
        <taxon>Eukaryota</taxon>
        <taxon>Fungi</taxon>
        <taxon>Dikarya</taxon>
        <taxon>Basidiomycota</taxon>
        <taxon>Pucciniomycotina</taxon>
        <taxon>Pucciniomycetes</taxon>
        <taxon>Pucciniales</taxon>
        <taxon>Melampsoraceae</taxon>
        <taxon>Melampsora</taxon>
    </lineage>
</organism>
<evidence type="ECO:0000256" key="6">
    <source>
        <dbReference type="ARBA" id="ARBA00022692"/>
    </source>
</evidence>
<dbReference type="KEGG" id="mlr:MELLADRAFT_95557"/>
<evidence type="ECO:0000256" key="10">
    <source>
        <dbReference type="ARBA" id="ARBA00023065"/>
    </source>
</evidence>
<comment type="catalytic activity">
    <reaction evidence="13">
        <text>2 a Fe(II)-siderophore + NADP(+) + H(+) = 2 a Fe(III)-siderophore + NADPH</text>
        <dbReference type="Rhea" id="RHEA:28795"/>
        <dbReference type="Rhea" id="RHEA-COMP:11342"/>
        <dbReference type="Rhea" id="RHEA-COMP:11344"/>
        <dbReference type="ChEBI" id="CHEBI:15378"/>
        <dbReference type="ChEBI" id="CHEBI:29033"/>
        <dbReference type="ChEBI" id="CHEBI:29034"/>
        <dbReference type="ChEBI" id="CHEBI:57783"/>
        <dbReference type="ChEBI" id="CHEBI:58349"/>
        <dbReference type="EC" id="1.16.1.9"/>
    </reaction>
</comment>
<protein>
    <recommendedName>
        <fullName evidence="3">ferric-chelate reductase (NADPH)</fullName>
        <ecNumber evidence="3">1.16.1.9</ecNumber>
    </recommendedName>
</protein>
<feature type="transmembrane region" description="Helical" evidence="14">
    <location>
        <begin position="109"/>
        <end position="128"/>
    </location>
</feature>
<dbReference type="SUPFAM" id="SSF63380">
    <property type="entry name" value="Riboflavin synthase domain-like"/>
    <property type="match status" value="1"/>
</dbReference>
<evidence type="ECO:0000256" key="5">
    <source>
        <dbReference type="ARBA" id="ARBA00022475"/>
    </source>
</evidence>
<dbReference type="EC" id="1.16.1.9" evidence="3"/>
<keyword evidence="9" id="KW-0560">Oxidoreductase</keyword>
<dbReference type="PROSITE" id="PS51384">
    <property type="entry name" value="FAD_FR"/>
    <property type="match status" value="1"/>
</dbReference>
<reference evidence="17" key="1">
    <citation type="journal article" date="2011" name="Proc. Natl. Acad. Sci. U.S.A.">
        <title>Obligate biotrophy features unraveled by the genomic analysis of rust fungi.</title>
        <authorList>
            <person name="Duplessis S."/>
            <person name="Cuomo C.A."/>
            <person name="Lin Y.-C."/>
            <person name="Aerts A."/>
            <person name="Tisserant E."/>
            <person name="Veneault-Fourrey C."/>
            <person name="Joly D.L."/>
            <person name="Hacquard S."/>
            <person name="Amselem J."/>
            <person name="Cantarel B.L."/>
            <person name="Chiu R."/>
            <person name="Coutinho P.M."/>
            <person name="Feau N."/>
            <person name="Field M."/>
            <person name="Frey P."/>
            <person name="Gelhaye E."/>
            <person name="Goldberg J."/>
            <person name="Grabherr M.G."/>
            <person name="Kodira C.D."/>
            <person name="Kohler A."/>
            <person name="Kuees U."/>
            <person name="Lindquist E.A."/>
            <person name="Lucas S.M."/>
            <person name="Mago R."/>
            <person name="Mauceli E."/>
            <person name="Morin E."/>
            <person name="Murat C."/>
            <person name="Pangilinan J.L."/>
            <person name="Park R."/>
            <person name="Pearson M."/>
            <person name="Quesneville H."/>
            <person name="Rouhier N."/>
            <person name="Sakthikumar S."/>
            <person name="Salamov A.A."/>
            <person name="Schmutz J."/>
            <person name="Selles B."/>
            <person name="Shapiro H."/>
            <person name="Tanguay P."/>
            <person name="Tuskan G.A."/>
            <person name="Henrissat B."/>
            <person name="Van de Peer Y."/>
            <person name="Rouze P."/>
            <person name="Ellis J.G."/>
            <person name="Dodds P.N."/>
            <person name="Schein J.E."/>
            <person name="Zhong S."/>
            <person name="Hamelin R.C."/>
            <person name="Grigoriev I.V."/>
            <person name="Szabo L.J."/>
            <person name="Martin F."/>
        </authorList>
    </citation>
    <scope>NUCLEOTIDE SEQUENCE [LARGE SCALE GENOMIC DNA]</scope>
    <source>
        <strain evidence="17">98AG31 / pathotype 3-4-7</strain>
    </source>
</reference>
<dbReference type="SFLD" id="SFLDS00052">
    <property type="entry name" value="Ferric_Reductase_Domain"/>
    <property type="match status" value="1"/>
</dbReference>
<evidence type="ECO:0000313" key="16">
    <source>
        <dbReference type="EMBL" id="EGF98562.1"/>
    </source>
</evidence>
<feature type="transmembrane region" description="Helical" evidence="14">
    <location>
        <begin position="84"/>
        <end position="103"/>
    </location>
</feature>
<evidence type="ECO:0000259" key="15">
    <source>
        <dbReference type="PROSITE" id="PS51384"/>
    </source>
</evidence>
<dbReference type="OrthoDB" id="17725at2759"/>
<dbReference type="Gene3D" id="3.40.50.80">
    <property type="entry name" value="Nucleotide-binding domain of ferredoxin-NADP reductase (FNR) module"/>
    <property type="match status" value="1"/>
</dbReference>
<keyword evidence="12" id="KW-0325">Glycoprotein</keyword>
<feature type="transmembrane region" description="Helical" evidence="14">
    <location>
        <begin position="22"/>
        <end position="41"/>
    </location>
</feature>
<evidence type="ECO:0000256" key="1">
    <source>
        <dbReference type="ARBA" id="ARBA00004651"/>
    </source>
</evidence>
<dbReference type="InterPro" id="IPR000778">
    <property type="entry name" value="Cyt_b245_heavy_chain"/>
</dbReference>
<dbReference type="InterPro" id="IPR039261">
    <property type="entry name" value="FNR_nucleotide-bd"/>
</dbReference>
<dbReference type="GO" id="GO:0006879">
    <property type="term" value="P:intracellular iron ion homeostasis"/>
    <property type="evidence" value="ECO:0007669"/>
    <property type="project" value="TreeGrafter"/>
</dbReference>
<evidence type="ECO:0000256" key="11">
    <source>
        <dbReference type="ARBA" id="ARBA00023136"/>
    </source>
</evidence>
<dbReference type="InterPro" id="IPR017927">
    <property type="entry name" value="FAD-bd_FR_type"/>
</dbReference>
<dbReference type="FunCoup" id="F4S9S1">
    <property type="interactions" value="169"/>
</dbReference>
<evidence type="ECO:0000256" key="3">
    <source>
        <dbReference type="ARBA" id="ARBA00012668"/>
    </source>
</evidence>
<evidence type="ECO:0000256" key="12">
    <source>
        <dbReference type="ARBA" id="ARBA00023180"/>
    </source>
</evidence>
<dbReference type="SUPFAM" id="SSF52343">
    <property type="entry name" value="Ferredoxin reductase-like, C-terminal NADP-linked domain"/>
    <property type="match status" value="1"/>
</dbReference>
<evidence type="ECO:0000256" key="2">
    <source>
        <dbReference type="ARBA" id="ARBA00006278"/>
    </source>
</evidence>
<evidence type="ECO:0000256" key="13">
    <source>
        <dbReference type="ARBA" id="ARBA00048483"/>
    </source>
</evidence>
<keyword evidence="5" id="KW-1003">Cell membrane</keyword>
<dbReference type="VEuPathDB" id="FungiDB:MELLADRAFT_95557"/>
<dbReference type="GO" id="GO:0006826">
    <property type="term" value="P:iron ion transport"/>
    <property type="evidence" value="ECO:0007669"/>
    <property type="project" value="UniProtKB-ARBA"/>
</dbReference>
<feature type="domain" description="FAD-binding FR-type" evidence="15">
    <location>
        <begin position="105"/>
        <end position="267"/>
    </location>
</feature>
<keyword evidence="7" id="KW-0249">Electron transport</keyword>
<keyword evidence="8 14" id="KW-1133">Transmembrane helix</keyword>
<dbReference type="GO" id="GO:0015677">
    <property type="term" value="P:copper ion import"/>
    <property type="evidence" value="ECO:0007669"/>
    <property type="project" value="TreeGrafter"/>
</dbReference>
<dbReference type="Pfam" id="PF08022">
    <property type="entry name" value="FAD_binding_8"/>
    <property type="match status" value="1"/>
</dbReference>
<evidence type="ECO:0000313" key="17">
    <source>
        <dbReference type="Proteomes" id="UP000001072"/>
    </source>
</evidence>
<dbReference type="HOGENOM" id="CLU_017408_0_0_1"/>
<dbReference type="Proteomes" id="UP000001072">
    <property type="component" value="Unassembled WGS sequence"/>
</dbReference>
<dbReference type="PANTHER" id="PTHR32361">
    <property type="entry name" value="FERRIC/CUPRIC REDUCTASE TRANSMEMBRANE COMPONENT"/>
    <property type="match status" value="1"/>
</dbReference>
<dbReference type="EMBL" id="GL883173">
    <property type="protein sequence ID" value="EGF98562.1"/>
    <property type="molecule type" value="Genomic_DNA"/>
</dbReference>
<dbReference type="Pfam" id="PF01794">
    <property type="entry name" value="Ferric_reduct"/>
    <property type="match status" value="1"/>
</dbReference>
<accession>F4S9S1</accession>
<keyword evidence="11 14" id="KW-0472">Membrane</keyword>
<dbReference type="SFLD" id="SFLDG01168">
    <property type="entry name" value="Ferric_reductase_subgroup_(FRE"/>
    <property type="match status" value="1"/>
</dbReference>
<dbReference type="RefSeq" id="XP_007418141.1">
    <property type="nucleotide sequence ID" value="XM_007418079.1"/>
</dbReference>
<feature type="transmembrane region" description="Helical" evidence="14">
    <location>
        <begin position="47"/>
        <end position="72"/>
    </location>
</feature>
<gene>
    <name evidence="16" type="ORF">MELLADRAFT_95557</name>
</gene>
<comment type="similarity">
    <text evidence="2">Belongs to the ferric reductase (FRE) family.</text>
</comment>
<keyword evidence="6 14" id="KW-0812">Transmembrane</keyword>
<dbReference type="InParanoid" id="F4S9S1"/>
<dbReference type="CDD" id="cd06186">
    <property type="entry name" value="NOX_Duox_like_FAD_NADP"/>
    <property type="match status" value="1"/>
</dbReference>
<dbReference type="InterPro" id="IPR013130">
    <property type="entry name" value="Fe3_Rdtase_TM_dom"/>
</dbReference>
<dbReference type="InterPro" id="IPR017938">
    <property type="entry name" value="Riboflavin_synthase-like_b-brl"/>
</dbReference>
<comment type="subcellular location">
    <subcellularLocation>
        <location evidence="1">Cell membrane</location>
        <topology evidence="1">Multi-pass membrane protein</topology>
    </subcellularLocation>
</comment>
<keyword evidence="4" id="KW-0813">Transport</keyword>
<dbReference type="PANTHER" id="PTHR32361:SF9">
    <property type="entry name" value="FERRIC REDUCTASE TRANSMEMBRANE COMPONENT 3-RELATED"/>
    <property type="match status" value="1"/>
</dbReference>